<dbReference type="InterPro" id="IPR054710">
    <property type="entry name" value="Tri101-like_N"/>
</dbReference>
<dbReference type="OrthoDB" id="1862401at2759"/>
<accession>A0A0A1T8Z5</accession>
<gene>
    <name evidence="3" type="ORF">VHEMI09164</name>
</gene>
<evidence type="ECO:0000256" key="1">
    <source>
        <dbReference type="ARBA" id="ARBA00022679"/>
    </source>
</evidence>
<dbReference type="Pfam" id="PF22664">
    <property type="entry name" value="TRI-like_N"/>
    <property type="match status" value="1"/>
</dbReference>
<dbReference type="STRING" id="1531966.A0A0A1T8Z5"/>
<dbReference type="GO" id="GO:0016740">
    <property type="term" value="F:transferase activity"/>
    <property type="evidence" value="ECO:0007669"/>
    <property type="project" value="UniProtKB-KW"/>
</dbReference>
<dbReference type="PANTHER" id="PTHR31896:SF64">
    <property type="entry name" value="TRICHOTHECENE 3-O-ACETYLTRANSFERASE"/>
    <property type="match status" value="1"/>
</dbReference>
<dbReference type="AlphaFoldDB" id="A0A0A1T8Z5"/>
<keyword evidence="4" id="KW-1185">Reference proteome</keyword>
<keyword evidence="1" id="KW-0808">Transferase</keyword>
<sequence>MVAPATPPQHHCNLAKFLLPSNSSSSSQHHHHSGIMGFDIPVEILGKQPVLQIYTQISSIYAVPSPLDRPRISATLRTGLERLTATFPWIAGQVVDKDTVNKSGEFHIVPYEQIPQLTVVDRSSGHDSLPSMEEMAAAKFPARMLDEDLIAPEWTLPMLNPKRNADAPFPVFLVQVTFIDGGLILTFNTAHTCFDFIGQAHVQYLLSKACQGEAFTEDEIREGNRSRHDVVPLLDGSHNLEAVVGHMIKKPRDGDAAATAQSPPKCTWEYFNFPPQSLEALKAEASSSITSGFVSTDDALTATVWQAVARARAHRLDLTQPVTLTRAVDSRTSLGVAKEYPGLLQSQIYYDYRLGDLVSAPVGVVAEKLRAGVNQEQIGYSTRAMVTLLNKLEDRSIVSFIANIDPASALCISSWAKPDLYSLEFGLGLGKPVSVRRPGFTPVESLAYFAPKSAEKGIAVMISLREEEMAALRADKVFTKYAEYVG</sequence>
<evidence type="ECO:0000313" key="4">
    <source>
        <dbReference type="Proteomes" id="UP000039046"/>
    </source>
</evidence>
<feature type="domain" description="Trichothecene 3-O-acetyltransferase-like N-terminal" evidence="2">
    <location>
        <begin position="53"/>
        <end position="210"/>
    </location>
</feature>
<protein>
    <recommendedName>
        <fullName evidence="2">Trichothecene 3-O-acetyltransferase-like N-terminal domain-containing protein</fullName>
    </recommendedName>
</protein>
<dbReference type="PANTHER" id="PTHR31896">
    <property type="entry name" value="FAMILY REGULATORY PROTEIN, PUTATIVE (AFU_ORTHOLOGUE AFUA_3G14730)-RELATED"/>
    <property type="match status" value="1"/>
</dbReference>
<proteinExistence type="predicted"/>
<evidence type="ECO:0000313" key="3">
    <source>
        <dbReference type="EMBL" id="CEJ93586.1"/>
    </source>
</evidence>
<organism evidence="3 4">
    <name type="scientific">[Torrubiella] hemipterigena</name>
    <dbReference type="NCBI Taxonomy" id="1531966"/>
    <lineage>
        <taxon>Eukaryota</taxon>
        <taxon>Fungi</taxon>
        <taxon>Dikarya</taxon>
        <taxon>Ascomycota</taxon>
        <taxon>Pezizomycotina</taxon>
        <taxon>Sordariomycetes</taxon>
        <taxon>Hypocreomycetidae</taxon>
        <taxon>Hypocreales</taxon>
        <taxon>Clavicipitaceae</taxon>
        <taxon>Clavicipitaceae incertae sedis</taxon>
        <taxon>'Torrubiella' clade</taxon>
    </lineage>
</organism>
<dbReference type="HOGENOM" id="CLU_026450_5_0_1"/>
<dbReference type="Gene3D" id="3.30.559.10">
    <property type="entry name" value="Chloramphenicol acetyltransferase-like domain"/>
    <property type="match status" value="2"/>
</dbReference>
<dbReference type="InterPro" id="IPR051283">
    <property type="entry name" value="Sec_Metabolite_Acyltrans"/>
</dbReference>
<dbReference type="Proteomes" id="UP000039046">
    <property type="component" value="Unassembled WGS sequence"/>
</dbReference>
<reference evidence="3 4" key="1">
    <citation type="journal article" date="2015" name="Genome Announc.">
        <title>Draft Genome Sequence and Gene Annotation of the Entomopathogenic Fungus Verticillium hemipterigenum.</title>
        <authorList>
            <person name="Horn F."/>
            <person name="Habel A."/>
            <person name="Scharf D.H."/>
            <person name="Dworschak J."/>
            <person name="Brakhage A.A."/>
            <person name="Guthke R."/>
            <person name="Hertweck C."/>
            <person name="Linde J."/>
        </authorList>
    </citation>
    <scope>NUCLEOTIDE SEQUENCE [LARGE SCALE GENOMIC DNA]</scope>
</reference>
<name>A0A0A1T8Z5_9HYPO</name>
<evidence type="ECO:0000259" key="2">
    <source>
        <dbReference type="Pfam" id="PF22664"/>
    </source>
</evidence>
<dbReference type="InterPro" id="IPR023213">
    <property type="entry name" value="CAT-like_dom_sf"/>
</dbReference>
<dbReference type="EMBL" id="CDHN01000005">
    <property type="protein sequence ID" value="CEJ93586.1"/>
    <property type="molecule type" value="Genomic_DNA"/>
</dbReference>